<keyword evidence="2" id="KW-0547">Nucleotide-binding</keyword>
<evidence type="ECO:0000259" key="5">
    <source>
        <dbReference type="PROSITE" id="PS50893"/>
    </source>
</evidence>
<dbReference type="PROSITE" id="PS00211">
    <property type="entry name" value="ABC_TRANSPORTER_1"/>
    <property type="match status" value="1"/>
</dbReference>
<dbReference type="Proteomes" id="UP000231019">
    <property type="component" value="Unassembled WGS sequence"/>
</dbReference>
<dbReference type="InterPro" id="IPR003593">
    <property type="entry name" value="AAA+_ATPase"/>
</dbReference>
<dbReference type="CDD" id="cd03221">
    <property type="entry name" value="ABCF_EF-3"/>
    <property type="match status" value="2"/>
</dbReference>
<accession>A0A2M7G5I6</accession>
<keyword evidence="4" id="KW-0175">Coiled coil</keyword>
<dbReference type="InterPro" id="IPR032781">
    <property type="entry name" value="ABC_tran_Xtn"/>
</dbReference>
<evidence type="ECO:0000256" key="4">
    <source>
        <dbReference type="SAM" id="Coils"/>
    </source>
</evidence>
<dbReference type="PANTHER" id="PTHR42855:SF2">
    <property type="entry name" value="DRUG RESISTANCE ABC TRANSPORTER,ATP-BINDING PROTEIN"/>
    <property type="match status" value="1"/>
</dbReference>
<dbReference type="PROSITE" id="PS50893">
    <property type="entry name" value="ABC_TRANSPORTER_2"/>
    <property type="match status" value="2"/>
</dbReference>
<dbReference type="InterPro" id="IPR027417">
    <property type="entry name" value="P-loop_NTPase"/>
</dbReference>
<evidence type="ECO:0000256" key="2">
    <source>
        <dbReference type="ARBA" id="ARBA00022741"/>
    </source>
</evidence>
<dbReference type="Pfam" id="PF00005">
    <property type="entry name" value="ABC_tran"/>
    <property type="match status" value="2"/>
</dbReference>
<dbReference type="GO" id="GO:0016887">
    <property type="term" value="F:ATP hydrolysis activity"/>
    <property type="evidence" value="ECO:0007669"/>
    <property type="project" value="InterPro"/>
</dbReference>
<dbReference type="InterPro" id="IPR003439">
    <property type="entry name" value="ABC_transporter-like_ATP-bd"/>
</dbReference>
<dbReference type="SUPFAM" id="SSF52540">
    <property type="entry name" value="P-loop containing nucleoside triphosphate hydrolases"/>
    <property type="match status" value="2"/>
</dbReference>
<dbReference type="Gene3D" id="3.40.50.300">
    <property type="entry name" value="P-loop containing nucleotide triphosphate hydrolases"/>
    <property type="match status" value="2"/>
</dbReference>
<dbReference type="GO" id="GO:0005524">
    <property type="term" value="F:ATP binding"/>
    <property type="evidence" value="ECO:0007669"/>
    <property type="project" value="UniProtKB-KW"/>
</dbReference>
<dbReference type="FunFam" id="3.40.50.300:FF:000070">
    <property type="entry name" value="Putative ABC transporter ATP-binding component"/>
    <property type="match status" value="1"/>
</dbReference>
<dbReference type="EMBL" id="PFFQ01000026">
    <property type="protein sequence ID" value="PIW17242.1"/>
    <property type="molecule type" value="Genomic_DNA"/>
</dbReference>
<feature type="domain" description="ABC transporter" evidence="5">
    <location>
        <begin position="2"/>
        <end position="253"/>
    </location>
</feature>
<dbReference type="InterPro" id="IPR051309">
    <property type="entry name" value="ABCF_ATPase"/>
</dbReference>
<dbReference type="FunFam" id="3.40.50.300:FF:000011">
    <property type="entry name" value="Putative ABC transporter ATP-binding component"/>
    <property type="match status" value="1"/>
</dbReference>
<dbReference type="AlphaFoldDB" id="A0A2M7G5I6"/>
<dbReference type="SMART" id="SM00382">
    <property type="entry name" value="AAA"/>
    <property type="match status" value="2"/>
</dbReference>
<dbReference type="PANTHER" id="PTHR42855">
    <property type="entry name" value="ABC TRANSPORTER ATP-BINDING SUBUNIT"/>
    <property type="match status" value="1"/>
</dbReference>
<evidence type="ECO:0000256" key="1">
    <source>
        <dbReference type="ARBA" id="ARBA00022737"/>
    </source>
</evidence>
<name>A0A2M7G5I6_9BACT</name>
<evidence type="ECO:0000313" key="6">
    <source>
        <dbReference type="EMBL" id="PIW17242.1"/>
    </source>
</evidence>
<feature type="domain" description="ABC transporter" evidence="5">
    <location>
        <begin position="320"/>
        <end position="535"/>
    </location>
</feature>
<evidence type="ECO:0000313" key="7">
    <source>
        <dbReference type="Proteomes" id="UP000231019"/>
    </source>
</evidence>
<dbReference type="Pfam" id="PF12848">
    <property type="entry name" value="ABC_tran_Xtn"/>
    <property type="match status" value="1"/>
</dbReference>
<comment type="caution">
    <text evidence="6">The sequence shown here is derived from an EMBL/GenBank/DDBJ whole genome shotgun (WGS) entry which is preliminary data.</text>
</comment>
<organism evidence="6 7">
    <name type="scientific">bacterium (Candidatus Blackallbacteria) CG17_big_fil_post_rev_8_21_14_2_50_48_46</name>
    <dbReference type="NCBI Taxonomy" id="2014261"/>
    <lineage>
        <taxon>Bacteria</taxon>
        <taxon>Candidatus Blackallbacteria</taxon>
    </lineage>
</organism>
<reference evidence="6 7" key="1">
    <citation type="submission" date="2017-09" db="EMBL/GenBank/DDBJ databases">
        <title>Depth-based differentiation of microbial function through sediment-hosted aquifers and enrichment of novel symbionts in the deep terrestrial subsurface.</title>
        <authorList>
            <person name="Probst A.J."/>
            <person name="Ladd B."/>
            <person name="Jarett J.K."/>
            <person name="Geller-Mcgrath D.E."/>
            <person name="Sieber C.M."/>
            <person name="Emerson J.B."/>
            <person name="Anantharaman K."/>
            <person name="Thomas B.C."/>
            <person name="Malmstrom R."/>
            <person name="Stieglmeier M."/>
            <person name="Klingl A."/>
            <person name="Woyke T."/>
            <person name="Ryan C.M."/>
            <person name="Banfield J.F."/>
        </authorList>
    </citation>
    <scope>NUCLEOTIDE SEQUENCE [LARGE SCALE GENOMIC DNA]</scope>
    <source>
        <strain evidence="6">CG17_big_fil_post_rev_8_21_14_2_50_48_46</strain>
    </source>
</reference>
<protein>
    <recommendedName>
        <fullName evidence="5">ABC transporter domain-containing protein</fullName>
    </recommendedName>
</protein>
<dbReference type="InterPro" id="IPR017871">
    <property type="entry name" value="ABC_transporter-like_CS"/>
</dbReference>
<keyword evidence="1" id="KW-0677">Repeat</keyword>
<feature type="coiled-coil region" evidence="4">
    <location>
        <begin position="567"/>
        <end position="624"/>
    </location>
</feature>
<proteinExistence type="predicted"/>
<feature type="coiled-coil region" evidence="4">
    <location>
        <begin position="241"/>
        <end position="268"/>
    </location>
</feature>
<sequence>MLELTNLTLEFADRILFQGVNFQLFPGHCYGLVGANGTGKSTLLKILTGQTQEYSGQLNWPKHAKIGYLRQDHFAFENTRILDTVIQGRPQLWEARLLQDELSRKSHMDLADAERYAEAEDMIIQNEGYSAEADAARLLDGLGIPSELQEQPLKTLSGGYKLRVLMAQLLFSNPEILLLDEPTNHLDIFSIKWLEEYLRSFPGLLIVVSHDRDFLNAICSHILDIDFGTVRLYTGNYDEFLAAKQLAHDQTERAIANQEKKKEEMQAFISRFKAKASWASQAQSRVKKLEKMEDIEILPSSRRYPSFEFKPSVTSGKIPLSAQGLQKSFGDKQVIRNLDFEIDRGDRVAIIGPNGVGKSTLLKILMQELEPDAGTVTWGHEAHAGYFPQDYHDLLKGEQTCFDWLYSFDATAPVGQIRNLLGRMLFSGDDVKNKLSILSGGEATRLIFAKLMLEPSNVLVLDEPTNHLDLEAIDMLTEALAQYTGTLLLVSHNRYFVSRVATRILEIKADGYLDYKGTYAEYLEKFGTDHLSRDVSLKDRGVLSKQVEVTQKEAKPALTGKAAYEAQKALKRKRQQLEKKLPQLQEACQNLEALIAQAVAGSHREELEAEYETALMKWREAETELENLQ</sequence>
<dbReference type="NCBIfam" id="NF000355">
    <property type="entry name" value="ribo_prot_ABC_F"/>
    <property type="match status" value="1"/>
</dbReference>
<gene>
    <name evidence="6" type="ORF">COW36_09745</name>
</gene>
<keyword evidence="3" id="KW-0067">ATP-binding</keyword>
<evidence type="ECO:0000256" key="3">
    <source>
        <dbReference type="ARBA" id="ARBA00022840"/>
    </source>
</evidence>